<name>A0ABM9PK31_9FLAO</name>
<keyword evidence="1" id="KW-0732">Signal</keyword>
<dbReference type="Proteomes" id="UP001497602">
    <property type="component" value="Unassembled WGS sequence"/>
</dbReference>
<dbReference type="InterPro" id="IPR027268">
    <property type="entry name" value="Peptidase_M4/M1_CTD_sf"/>
</dbReference>
<dbReference type="RefSeq" id="WP_348702368.1">
    <property type="nucleotide sequence ID" value="NZ_CAXIYA010000003.1"/>
</dbReference>
<feature type="signal peptide" evidence="1">
    <location>
        <begin position="1"/>
        <end position="22"/>
    </location>
</feature>
<accession>A0ABM9PK31</accession>
<keyword evidence="3" id="KW-1185">Reference proteome</keyword>
<protein>
    <recommendedName>
        <fullName evidence="4">Aminopeptidase</fullName>
    </recommendedName>
</protein>
<evidence type="ECO:0008006" key="4">
    <source>
        <dbReference type="Google" id="ProtNLM"/>
    </source>
</evidence>
<dbReference type="EMBL" id="CAXJRC010000011">
    <property type="protein sequence ID" value="CAL2106008.1"/>
    <property type="molecule type" value="Genomic_DNA"/>
</dbReference>
<organism evidence="2 3">
    <name type="scientific">Tenacibaculum vairaonense</name>
    <dbReference type="NCBI Taxonomy" id="3137860"/>
    <lineage>
        <taxon>Bacteria</taxon>
        <taxon>Pseudomonadati</taxon>
        <taxon>Bacteroidota</taxon>
        <taxon>Flavobacteriia</taxon>
        <taxon>Flavobacteriales</taxon>
        <taxon>Flavobacteriaceae</taxon>
        <taxon>Tenacibaculum</taxon>
    </lineage>
</organism>
<sequence length="941" mass="111974">MLYKQFWLLFFISFFTWNNLFSQTNTIEANVLLHNNKSTLDIQQKIIFYNSSNTPLKKVMLHNWANAFKNNDTPLGKRFIEDYKKDFYFSKEEDRGYSTIRNLSVNYKKVNFKEATAPDIVEVQLNKPLLPKDSVQISLYYTIKTPNLKFTGYGKIKNGYHLRYWLIVPAIYQNNKWQTMSNLDIDDLYQDVANYRIHIDVPKKYTLESNLYQYKTPKDSINSYYLVGHKKKDVIINISTKKRFKSFKTKHQEIKTDAFSGHISTKETSLIINQQIQFIQEHIGKYPHPEIFVDANTVGKNSLHELYGIPRQLKPFPKNFRWEINFFKALCSKYIDDVLIQNQRKDYWFSKGVQTFLMMEYLKKYYPKVTLLGKYSKYWPIKYYNISKINQQDKFAFMYQFSARKFYDQALNISADSLSNFNRKIISQYKAGLGFRYLQDFIGDSILQKSLKEYLYKSHLKLSSPNNFLKTLQNNTSKDINWFINGYLKTNKKLDYKITKIKQTKNKDSLYVTIKNKRSFSAPVSLYGIKKKQITFKTWVTGVDSTKTVKIEKNGFNRLALNYENIYPEYNSLDNFRKTDNRLLNKPLQFRFFKDSENPYYNQLFYYPDVKYNLYDGVILGVKINNQPLIPHNFEFTLTPNYSTKSNNFTGSFSFGYNHFFLKSNIYRIRYGIGGSNFHYAPELSYNTLVPSVSIEFRRKTLRDVGSKFFTTRLFYIRKEVKKGDPVTEQDRYKVLNFRYIYNKPDIIKRLQYAVNLEIGNNFTKFSTDIRYRKFFDNHRSFDLRFFGGMFITNNSIGDYFSFGLNRSSDYLFEHNLFGRSENSGLFSQQFVISDAGFKSKYDTNKTANQFVTAINTSVSIWRWIEVYNDVAMLKDKNSYPEFFYENGIKLNFLPNLFEFYFPIYTNKGWEFNKTAYPSKIRFVITTNLDRVYNFFRRGLL</sequence>
<gene>
    <name evidence="2" type="ORF">T190115A13A_10164</name>
</gene>
<comment type="caution">
    <text evidence="2">The sequence shown here is derived from an EMBL/GenBank/DDBJ whole genome shotgun (WGS) entry which is preliminary data.</text>
</comment>
<reference evidence="2 3" key="1">
    <citation type="submission" date="2024-05" db="EMBL/GenBank/DDBJ databases">
        <authorList>
            <person name="Duchaud E."/>
        </authorList>
    </citation>
    <scope>NUCLEOTIDE SEQUENCE [LARGE SCALE GENOMIC DNA]</scope>
    <source>
        <strain evidence="2">Ena-SAMPLE-TAB-13-05-2024-13:56:06:370-140305</strain>
    </source>
</reference>
<proteinExistence type="predicted"/>
<evidence type="ECO:0000313" key="3">
    <source>
        <dbReference type="Proteomes" id="UP001497602"/>
    </source>
</evidence>
<dbReference type="SUPFAM" id="SSF55486">
    <property type="entry name" value="Metalloproteases ('zincins'), catalytic domain"/>
    <property type="match status" value="1"/>
</dbReference>
<feature type="chain" id="PRO_5046018667" description="Aminopeptidase" evidence="1">
    <location>
        <begin position="23"/>
        <end position="941"/>
    </location>
</feature>
<dbReference type="Gene3D" id="1.10.390.10">
    <property type="entry name" value="Neutral Protease Domain 2"/>
    <property type="match status" value="1"/>
</dbReference>
<evidence type="ECO:0000256" key="1">
    <source>
        <dbReference type="SAM" id="SignalP"/>
    </source>
</evidence>
<evidence type="ECO:0000313" key="2">
    <source>
        <dbReference type="EMBL" id="CAL2106008.1"/>
    </source>
</evidence>